<gene>
    <name evidence="1" type="ORF">B5V00_08645</name>
</gene>
<evidence type="ECO:0000313" key="1">
    <source>
        <dbReference type="EMBL" id="ORJ60309.1"/>
    </source>
</evidence>
<dbReference type="STRING" id="1969733.B5V00_08645"/>
<name>A0A1X0Y5A6_9BACT</name>
<dbReference type="Proteomes" id="UP000193136">
    <property type="component" value="Unassembled WGS sequence"/>
</dbReference>
<evidence type="ECO:0000313" key="2">
    <source>
        <dbReference type="Proteomes" id="UP000193136"/>
    </source>
</evidence>
<sequence>MEQVSKVLANTTTVESPSGLRSINLCLGDICSSDDEVVAISSHADPFNSLTGMVVSSFIARLNVDFKILYPLLTLPGHSSVGTFQVASPLGKFPGKALFVVRVPGVETIRDFAVDPLEVYDDVVWTLFGSLAALEQKDVVFSSLALPLLAGRRGYPGQKIMEILLKRATTWLKTSRNMKDVNFYLYEESSLGNWNEAMNQALGRKAIDSAKGSVVQALREEILVLLKGCSKFNQGEMAAHIAPILTALQDKKIYLQLVSTLGRKLVEVIVGRIISERSLVNKGQLVHNITMLNYEQVVAPWITSHFHALRVFGNEAVHAKNEVRYKPKELRDEDLVAVLTSLRSVVQFYAEW</sequence>
<reference evidence="1 2" key="1">
    <citation type="submission" date="2017-03" db="EMBL/GenBank/DDBJ databases">
        <title>Genome sequence of Geothermobacter sp. EPR-M, Deep-Sea Iron Reducer.</title>
        <authorList>
            <person name="Tully B."/>
            <person name="Savalia P."/>
            <person name="Abuyen K."/>
            <person name="Baughan C."/>
            <person name="Romero E."/>
            <person name="Ronkowski C."/>
            <person name="Torres B."/>
            <person name="Tremblay J."/>
            <person name="Trujillo A."/>
            <person name="Tyler M."/>
            <person name="Perez-Rodriguez I."/>
            <person name="Amend J."/>
        </authorList>
    </citation>
    <scope>NUCLEOTIDE SEQUENCE [LARGE SCALE GENOMIC DNA]</scope>
    <source>
        <strain evidence="1 2">EPR-M</strain>
    </source>
</reference>
<protein>
    <recommendedName>
        <fullName evidence="3">DUF4145 domain-containing protein</fullName>
    </recommendedName>
</protein>
<comment type="caution">
    <text evidence="1">The sequence shown here is derived from an EMBL/GenBank/DDBJ whole genome shotgun (WGS) entry which is preliminary data.</text>
</comment>
<keyword evidence="2" id="KW-1185">Reference proteome</keyword>
<dbReference type="AlphaFoldDB" id="A0A1X0Y5A6"/>
<proteinExistence type="predicted"/>
<organism evidence="1 2">
    <name type="scientific">Geothermobacter hydrogeniphilus</name>
    <dbReference type="NCBI Taxonomy" id="1969733"/>
    <lineage>
        <taxon>Bacteria</taxon>
        <taxon>Pseudomonadati</taxon>
        <taxon>Thermodesulfobacteriota</taxon>
        <taxon>Desulfuromonadia</taxon>
        <taxon>Desulfuromonadales</taxon>
        <taxon>Geothermobacteraceae</taxon>
        <taxon>Geothermobacter</taxon>
    </lineage>
</organism>
<dbReference type="EMBL" id="NAAD01000009">
    <property type="protein sequence ID" value="ORJ60309.1"/>
    <property type="molecule type" value="Genomic_DNA"/>
</dbReference>
<evidence type="ECO:0008006" key="3">
    <source>
        <dbReference type="Google" id="ProtNLM"/>
    </source>
</evidence>
<accession>A0A1X0Y5A6</accession>